<keyword evidence="6" id="KW-1185">Reference proteome</keyword>
<dbReference type="GO" id="GO:0015630">
    <property type="term" value="C:microtubule cytoskeleton"/>
    <property type="evidence" value="ECO:0007669"/>
    <property type="project" value="TreeGrafter"/>
</dbReference>
<dbReference type="InterPro" id="IPR001452">
    <property type="entry name" value="SH3_domain"/>
</dbReference>
<dbReference type="Gene3D" id="2.30.30.40">
    <property type="entry name" value="SH3 Domains"/>
    <property type="match status" value="1"/>
</dbReference>
<accession>A0A8H3G175</accession>
<comment type="caution">
    <text evidence="5">The sequence shown here is derived from an EMBL/GenBank/DDBJ whole genome shotgun (WGS) entry which is preliminary data.</text>
</comment>
<feature type="compositionally biased region" description="Polar residues" evidence="3">
    <location>
        <begin position="679"/>
        <end position="693"/>
    </location>
</feature>
<feature type="region of interest" description="Disordered" evidence="3">
    <location>
        <begin position="548"/>
        <end position="639"/>
    </location>
</feature>
<evidence type="ECO:0000259" key="4">
    <source>
        <dbReference type="PROSITE" id="PS50002"/>
    </source>
</evidence>
<evidence type="ECO:0000313" key="5">
    <source>
        <dbReference type="EMBL" id="CAF9931303.1"/>
    </source>
</evidence>
<dbReference type="AlphaFoldDB" id="A0A8H3G175"/>
<feature type="compositionally biased region" description="Low complexity" evidence="3">
    <location>
        <begin position="476"/>
        <end position="494"/>
    </location>
</feature>
<evidence type="ECO:0000256" key="2">
    <source>
        <dbReference type="PROSITE-ProRule" id="PRU00192"/>
    </source>
</evidence>
<organism evidence="5 6">
    <name type="scientific">Gomphillus americanus</name>
    <dbReference type="NCBI Taxonomy" id="1940652"/>
    <lineage>
        <taxon>Eukaryota</taxon>
        <taxon>Fungi</taxon>
        <taxon>Dikarya</taxon>
        <taxon>Ascomycota</taxon>
        <taxon>Pezizomycotina</taxon>
        <taxon>Lecanoromycetes</taxon>
        <taxon>OSLEUM clade</taxon>
        <taxon>Ostropomycetidae</taxon>
        <taxon>Ostropales</taxon>
        <taxon>Graphidaceae</taxon>
        <taxon>Gomphilloideae</taxon>
        <taxon>Gomphillus</taxon>
    </lineage>
</organism>
<reference evidence="5" key="1">
    <citation type="submission" date="2021-03" db="EMBL/GenBank/DDBJ databases">
        <authorList>
            <person name="Tagirdzhanova G."/>
        </authorList>
    </citation>
    <scope>NUCLEOTIDE SEQUENCE</scope>
</reference>
<dbReference type="OrthoDB" id="196165at2759"/>
<dbReference type="Proteomes" id="UP000664169">
    <property type="component" value="Unassembled WGS sequence"/>
</dbReference>
<feature type="region of interest" description="Disordered" evidence="3">
    <location>
        <begin position="670"/>
        <end position="713"/>
    </location>
</feature>
<dbReference type="SMART" id="SM00326">
    <property type="entry name" value="SH3"/>
    <property type="match status" value="1"/>
</dbReference>
<feature type="compositionally biased region" description="Polar residues" evidence="3">
    <location>
        <begin position="568"/>
        <end position="595"/>
    </location>
</feature>
<feature type="region of interest" description="Disordered" evidence="3">
    <location>
        <begin position="1"/>
        <end position="100"/>
    </location>
</feature>
<gene>
    <name evidence="5" type="ORF">GOMPHAMPRED_005874</name>
</gene>
<dbReference type="GO" id="GO:0008104">
    <property type="term" value="P:intracellular protein localization"/>
    <property type="evidence" value="ECO:0007669"/>
    <property type="project" value="TreeGrafter"/>
</dbReference>
<dbReference type="GO" id="GO:0051286">
    <property type="term" value="C:cell tip"/>
    <property type="evidence" value="ECO:0007669"/>
    <property type="project" value="TreeGrafter"/>
</dbReference>
<feature type="region of interest" description="Disordered" evidence="3">
    <location>
        <begin position="394"/>
        <end position="533"/>
    </location>
</feature>
<dbReference type="SUPFAM" id="SSF50044">
    <property type="entry name" value="SH3-domain"/>
    <property type="match status" value="1"/>
</dbReference>
<dbReference type="PROSITE" id="PS50002">
    <property type="entry name" value="SH3"/>
    <property type="match status" value="1"/>
</dbReference>
<evidence type="ECO:0000313" key="6">
    <source>
        <dbReference type="Proteomes" id="UP000664169"/>
    </source>
</evidence>
<feature type="compositionally biased region" description="Basic and acidic residues" evidence="3">
    <location>
        <begin position="465"/>
        <end position="475"/>
    </location>
</feature>
<dbReference type="PANTHER" id="PTHR47775">
    <property type="entry name" value="BUD SITE SELECTION PROTEIN 14"/>
    <property type="match status" value="1"/>
</dbReference>
<feature type="domain" description="SH3" evidence="4">
    <location>
        <begin position="161"/>
        <end position="222"/>
    </location>
</feature>
<dbReference type="FunFam" id="2.30.30.40:FF:000035">
    <property type="entry name" value="SH3 domain containing protein"/>
    <property type="match status" value="1"/>
</dbReference>
<dbReference type="PANTHER" id="PTHR47775:SF1">
    <property type="entry name" value="BUD SITE SELECTION PROTEIN 14"/>
    <property type="match status" value="1"/>
</dbReference>
<evidence type="ECO:0000256" key="3">
    <source>
        <dbReference type="SAM" id="MobiDB-lite"/>
    </source>
</evidence>
<dbReference type="EMBL" id="CAJPDQ010000038">
    <property type="protein sequence ID" value="CAF9931303.1"/>
    <property type="molecule type" value="Genomic_DNA"/>
</dbReference>
<feature type="region of interest" description="Disordered" evidence="3">
    <location>
        <begin position="884"/>
        <end position="905"/>
    </location>
</feature>
<keyword evidence="1 2" id="KW-0728">SH3 domain</keyword>
<name>A0A8H3G175_9LECA</name>
<dbReference type="InterPro" id="IPR053039">
    <property type="entry name" value="Polarity_Bud-Selection_Reg"/>
</dbReference>
<dbReference type="Pfam" id="PF00018">
    <property type="entry name" value="SH3_1"/>
    <property type="match status" value="1"/>
</dbReference>
<protein>
    <recommendedName>
        <fullName evidence="4">SH3 domain-containing protein</fullName>
    </recommendedName>
</protein>
<dbReference type="GO" id="GO:0030950">
    <property type="term" value="P:establishment or maintenance of actin cytoskeleton polarity"/>
    <property type="evidence" value="ECO:0007669"/>
    <property type="project" value="TreeGrafter"/>
</dbReference>
<evidence type="ECO:0000256" key="1">
    <source>
        <dbReference type="ARBA" id="ARBA00022443"/>
    </source>
</evidence>
<feature type="compositionally biased region" description="Polar residues" evidence="3">
    <location>
        <begin position="394"/>
        <end position="428"/>
    </location>
</feature>
<sequence>MTRPQIVRADTLDLQDTNAPSAKDHSRQPTNPGALGEGPPAPHQANALKSAGLEGIELRSRSPRASQDLSGKEIQLLQNHDESEEASNSNLEDADIDSHDIDIDEDDEEMEDDMMDKISSSPSIDDAMASLEDELRYAMFTDLCFIIIHYPITSLPVAEDIDFEFVYALHTFVATVEGQANATKGDTMVLLDDSNSYWWLVRIVKDNSIGYLPAEHIETPTERLARLNKHRNIDLSQTMLGDNPEKARSNPLRKARKWRSVRTVQFAEPTYYEPSEHEYSSDEDASPDDVEFITPAEIIEANADIAKNADIASEPVKESEAPEEIEHTEAPTAEITKSAIAPAAAITAVEVVRPIENSLRDSVDSVDDGSIGKKTRIRNTDSFYKDDSIETKRINLTPSLLREGNTNGTEAQQVNRARSSSESTTKSVTPEKPTEKRKEKKSVLGRLFKAKNSKKAQVEEEAEEWIAKDLADKPGSRSSADASSVDISNSSTSSPKGQPVRTGSKLQKSPPPQKSNSFNRGSTRGPAPITIVDSVATAPQLELAPMVSPITNPFADGADTMAKDVPSNPETNPADNLTTSNETEQSPTVSKSRNLFSPIREVLDKTESPAQIKPEKVKKAPSREPIEVSSDSDTEIDVPRDISDSKQHITNKRADVTPLTASATGVSQIHPHFNDTSHRTLQSTEPGTNSSTPELLERPSQEIGASNASTIESSTESSKKEIFNWSRCKKWFDDDFNDWYTCLMDVSDEMKGFKWKDHWAYKQYCQDVVEQHEKVVDELDWSLVDYYDIEKRAQKQLPPFHPSYRQIGWEQQWMQHEQNSIKRGENPGWLPWKDPEFAYLYPHRPAPQGAAAGPPAGSICRPQHQLKIIGPAALTMQLPQLHDTESKNSFPYHKSTALIQESRTK</sequence>
<dbReference type="InterPro" id="IPR036028">
    <property type="entry name" value="SH3-like_dom_sf"/>
</dbReference>
<feature type="compositionally biased region" description="Basic and acidic residues" evidence="3">
    <location>
        <begin position="601"/>
        <end position="626"/>
    </location>
</feature>
<proteinExistence type="predicted"/>